<dbReference type="Proteomes" id="UP001530400">
    <property type="component" value="Unassembled WGS sequence"/>
</dbReference>
<evidence type="ECO:0000256" key="1">
    <source>
        <dbReference type="SAM" id="SignalP"/>
    </source>
</evidence>
<evidence type="ECO:0000313" key="4">
    <source>
        <dbReference type="Proteomes" id="UP001530400"/>
    </source>
</evidence>
<accession>A0ABD3NIX7</accession>
<proteinExistence type="predicted"/>
<organism evidence="3 4">
    <name type="scientific">Cyclotella atomus</name>
    <dbReference type="NCBI Taxonomy" id="382360"/>
    <lineage>
        <taxon>Eukaryota</taxon>
        <taxon>Sar</taxon>
        <taxon>Stramenopiles</taxon>
        <taxon>Ochrophyta</taxon>
        <taxon>Bacillariophyta</taxon>
        <taxon>Coscinodiscophyceae</taxon>
        <taxon>Thalassiosirophycidae</taxon>
        <taxon>Stephanodiscales</taxon>
        <taxon>Stephanodiscaceae</taxon>
        <taxon>Cyclotella</taxon>
    </lineage>
</organism>
<dbReference type="AlphaFoldDB" id="A0ABD3NIX7"/>
<keyword evidence="4" id="KW-1185">Reference proteome</keyword>
<evidence type="ECO:0000313" key="3">
    <source>
        <dbReference type="EMBL" id="KAL3774866.1"/>
    </source>
</evidence>
<dbReference type="EMBL" id="JALLPJ020001175">
    <property type="protein sequence ID" value="KAL3774866.1"/>
    <property type="molecule type" value="Genomic_DNA"/>
</dbReference>
<sequence>MSFVKSFLFATALFSAPPTAHSQLLANWDVNFMSMETDFSVTGTDELILHYEIGKDRVYDIALFDRGCVNPIEGIAVTYADTKTPKDGLHDQLDIALDVERPNIATSNLWNSFTNKFELCLRLQLLSGDMVIKEDAREISIQFDFQVDFTADAVVLGSVMKSSGVGSTTVDSYVEACKCTSIDTFECNSDMLSPNQELYLCVRSTSPDIEVDSLHSLIITQGPETVLIIDGNTVQDESISAKYVVPEHNGVAVAMLVPAAFWNYGGMSQVSLTGTVYLKLVNSRRLGAVELSIPSSFDDLRLLRSEAQSFDDNAEEVGLVEDEDEDESVDKSSFQVSVGLAELESDDTSAASPSSSICMPFVIGALISVAQLVL</sequence>
<comment type="caution">
    <text evidence="3">The sequence shown here is derived from an EMBL/GenBank/DDBJ whole genome shotgun (WGS) entry which is preliminary data.</text>
</comment>
<name>A0ABD3NIX7_9STRA</name>
<evidence type="ECO:0000313" key="2">
    <source>
        <dbReference type="EMBL" id="KAL3774844.1"/>
    </source>
</evidence>
<keyword evidence="1" id="KW-0732">Signal</keyword>
<feature type="chain" id="PRO_5044724936" evidence="1">
    <location>
        <begin position="23"/>
        <end position="374"/>
    </location>
</feature>
<dbReference type="EMBL" id="JALLPJ020001175">
    <property type="protein sequence ID" value="KAL3774844.1"/>
    <property type="molecule type" value="Genomic_DNA"/>
</dbReference>
<protein>
    <submittedName>
        <fullName evidence="3">Uncharacterized protein</fullName>
    </submittedName>
</protein>
<reference evidence="3 4" key="1">
    <citation type="submission" date="2024-10" db="EMBL/GenBank/DDBJ databases">
        <title>Updated reference genomes for cyclostephanoid diatoms.</title>
        <authorList>
            <person name="Roberts W.R."/>
            <person name="Alverson A.J."/>
        </authorList>
    </citation>
    <scope>NUCLEOTIDE SEQUENCE [LARGE SCALE GENOMIC DNA]</scope>
    <source>
        <strain evidence="3 4">AJA010-31</strain>
    </source>
</reference>
<gene>
    <name evidence="2" type="ORF">ACHAWO_001159</name>
    <name evidence="3" type="ORF">ACHAWO_001181</name>
</gene>
<feature type="signal peptide" evidence="1">
    <location>
        <begin position="1"/>
        <end position="22"/>
    </location>
</feature>